<dbReference type="InterPro" id="IPR039426">
    <property type="entry name" value="TonB-dep_rcpt-like"/>
</dbReference>
<proteinExistence type="inferred from homology"/>
<dbReference type="SMART" id="SM00965">
    <property type="entry name" value="STN"/>
    <property type="match status" value="1"/>
</dbReference>
<dbReference type="Gene3D" id="2.170.130.10">
    <property type="entry name" value="TonB-dependent receptor, plug domain"/>
    <property type="match status" value="1"/>
</dbReference>
<comment type="similarity">
    <text evidence="7 8">Belongs to the TonB-dependent receptor family.</text>
</comment>
<evidence type="ECO:0000256" key="8">
    <source>
        <dbReference type="RuleBase" id="RU003357"/>
    </source>
</evidence>
<dbReference type="NCBIfam" id="TIGR04057">
    <property type="entry name" value="SusC_RagA_signa"/>
    <property type="match status" value="1"/>
</dbReference>
<dbReference type="InterPro" id="IPR023997">
    <property type="entry name" value="TonB-dep_OMP_SusC/RagA_CS"/>
</dbReference>
<dbReference type="Pfam" id="PF00593">
    <property type="entry name" value="TonB_dep_Rec_b-barrel"/>
    <property type="match status" value="1"/>
</dbReference>
<dbReference type="InterPro" id="IPR011662">
    <property type="entry name" value="Secretin/TonB_short_N"/>
</dbReference>
<keyword evidence="11" id="KW-1185">Reference proteome</keyword>
<dbReference type="PANTHER" id="PTHR30069">
    <property type="entry name" value="TONB-DEPENDENT OUTER MEMBRANE RECEPTOR"/>
    <property type="match status" value="1"/>
</dbReference>
<dbReference type="SUPFAM" id="SSF49464">
    <property type="entry name" value="Carboxypeptidase regulatory domain-like"/>
    <property type="match status" value="1"/>
</dbReference>
<keyword evidence="5 7" id="KW-0472">Membrane</keyword>
<dbReference type="InterPro" id="IPR008969">
    <property type="entry name" value="CarboxyPept-like_regulatory"/>
</dbReference>
<evidence type="ECO:0000256" key="1">
    <source>
        <dbReference type="ARBA" id="ARBA00022448"/>
    </source>
</evidence>
<evidence type="ECO:0000256" key="3">
    <source>
        <dbReference type="ARBA" id="ARBA00022729"/>
    </source>
</evidence>
<dbReference type="InterPro" id="IPR023996">
    <property type="entry name" value="TonB-dep_OMP_SusC/RagA"/>
</dbReference>
<dbReference type="InterPro" id="IPR012910">
    <property type="entry name" value="Plug_dom"/>
</dbReference>
<dbReference type="SUPFAM" id="SSF56935">
    <property type="entry name" value="Porins"/>
    <property type="match status" value="1"/>
</dbReference>
<evidence type="ECO:0000259" key="9">
    <source>
        <dbReference type="SMART" id="SM00965"/>
    </source>
</evidence>
<evidence type="ECO:0000256" key="2">
    <source>
        <dbReference type="ARBA" id="ARBA00022496"/>
    </source>
</evidence>
<keyword evidence="8" id="KW-0798">TonB box</keyword>
<dbReference type="RefSeq" id="WP_202104923.1">
    <property type="nucleotide sequence ID" value="NZ_JAERTY010000013.1"/>
</dbReference>
<dbReference type="Pfam" id="PF07715">
    <property type="entry name" value="Plug"/>
    <property type="match status" value="1"/>
</dbReference>
<dbReference type="EMBL" id="JAERTY010000013">
    <property type="protein sequence ID" value="MBL1411194.1"/>
    <property type="molecule type" value="Genomic_DNA"/>
</dbReference>
<dbReference type="InterPro" id="IPR037066">
    <property type="entry name" value="Plug_dom_sf"/>
</dbReference>
<accession>A0ABS1R9H6</accession>
<comment type="subcellular location">
    <subcellularLocation>
        <location evidence="7">Cell outer membrane</location>
        <topology evidence="7">Multi-pass membrane protein</topology>
    </subcellularLocation>
</comment>
<evidence type="ECO:0000256" key="5">
    <source>
        <dbReference type="ARBA" id="ARBA00023136"/>
    </source>
</evidence>
<keyword evidence="2" id="KW-0406">Ion transport</keyword>
<protein>
    <submittedName>
        <fullName evidence="10">TonB-dependent receptor</fullName>
    </submittedName>
</protein>
<sequence length="1095" mass="122207">MAILLHVQASTYGQKVSLNFKNASLSDVLDEIQKQTGYDFLYNSALIDGQHTITIRTKNTDVSKVLSQVLAAQGLDFEVDNKSVLIKRSKRMLAIEAQQLESGKRENQRRVITGKVRSIAGNVLTGATVTVKGSPVGTSTDSEGTYSITLDKDHKVLVFTSVGYDSQEVVVGNQSVINVVLQEQVDDLDEVVVVGYRTVKKELVNGAVSTIQMADKEKQTITHASQALYGTNGIHVNQGGAPPGRDGTTIRIRGVNTLGNSNPLVLLDGIEYNLGEIDPADIETITVLKDASAAIYGSRASNGVILVTSKQGKVGKTKIELRSHGGMQQATYLPDVVDDPILYMQMRNRAEANSGKMALTYSQDQIDEYREGLLTDPSVYPATNWFDVVLENGWMQQHNARATGGNDIYNFTIGGGYMKQKGVFIANDDANRYSFDIKVAVQATPRLKINAGMLGNLREFNANIGSLLNSLMRSLPIFSDYHRNGYYGGSWLYTPGRNNLENPRMLVEQGATYRDYQETLTNINLEYKLPFNITYHNTLGYRRNDHFSKDFVPEMYYVDPKTGYTKTFNTSVPSVKDWDSLLKQFTFSQRLVYDQEFENHHFHVMLGQDYQVNKAIGFQAYNWGFYDNSLRELNALSDQTNAQATGSSSLDKLASVYSRLAYDYKQKYIVEGSVRYDGSSRFAPGNQWSFFPSMSVGWILSKEKFFAVPQIDQLKLRASIGKLGNQAVSIGAYNSTVNISNAYNYTFGGDVFGGAAITALTDRDIRWESTLSYNGGFDMSLLGKLSVTADYFYKRTYDILRAISIPGQIGGLSGPTVNLGKVDNKGWEIGLNFNDQRGDFSYALNSSVSYVKNKVVDIAGQQSISGRYIIKEGYPINSYYLYEADGYYQSQEEIDNAKAVYGTRAKLRPGYIKYKNHTDDNYIDDEDKIITGSSIPDYTYSFGTRLGYKNFVLDAQFQGVANIDVYPGGNVALPFNNGANVTYEWARDSWTPNNPNAKLPLLTTVTDAGENFINSTFWLQDASYLRMKNISLTFNMPEKWLKRWGASKMGVYLSGQNLWTLSKFKMMDPEMTTTLANLNEYPNLKSYSLGLNLTF</sequence>
<evidence type="ECO:0000256" key="6">
    <source>
        <dbReference type="ARBA" id="ARBA00023237"/>
    </source>
</evidence>
<dbReference type="NCBIfam" id="TIGR04056">
    <property type="entry name" value="OMP_RagA_SusC"/>
    <property type="match status" value="1"/>
</dbReference>
<dbReference type="Gene3D" id="2.60.40.1120">
    <property type="entry name" value="Carboxypeptidase-like, regulatory domain"/>
    <property type="match status" value="1"/>
</dbReference>
<gene>
    <name evidence="10" type="ORF">JKG61_20730</name>
</gene>
<keyword evidence="2" id="KW-0410">Iron transport</keyword>
<evidence type="ECO:0000313" key="11">
    <source>
        <dbReference type="Proteomes" id="UP000625283"/>
    </source>
</evidence>
<keyword evidence="1 7" id="KW-0813">Transport</keyword>
<evidence type="ECO:0000313" key="10">
    <source>
        <dbReference type="EMBL" id="MBL1411194.1"/>
    </source>
</evidence>
<dbReference type="PANTHER" id="PTHR30069:SF29">
    <property type="entry name" value="HEMOGLOBIN AND HEMOGLOBIN-HAPTOGLOBIN-BINDING PROTEIN 1-RELATED"/>
    <property type="match status" value="1"/>
</dbReference>
<dbReference type="PROSITE" id="PS52016">
    <property type="entry name" value="TONB_DEPENDENT_REC_3"/>
    <property type="match status" value="1"/>
</dbReference>
<dbReference type="Gene3D" id="3.55.50.30">
    <property type="match status" value="1"/>
</dbReference>
<keyword evidence="10" id="KW-0675">Receptor</keyword>
<name>A0ABS1R9H6_9SPHI</name>
<dbReference type="Pfam" id="PF13715">
    <property type="entry name" value="CarbopepD_reg_2"/>
    <property type="match status" value="1"/>
</dbReference>
<dbReference type="Pfam" id="PF07660">
    <property type="entry name" value="STN"/>
    <property type="match status" value="1"/>
</dbReference>
<organism evidence="10 11">
    <name type="scientific">Sphingobacterium faecale</name>
    <dbReference type="NCBI Taxonomy" id="2803775"/>
    <lineage>
        <taxon>Bacteria</taxon>
        <taxon>Pseudomonadati</taxon>
        <taxon>Bacteroidota</taxon>
        <taxon>Sphingobacteriia</taxon>
        <taxon>Sphingobacteriales</taxon>
        <taxon>Sphingobacteriaceae</taxon>
        <taxon>Sphingobacterium</taxon>
    </lineage>
</organism>
<dbReference type="InterPro" id="IPR000531">
    <property type="entry name" value="Beta-barrel_TonB"/>
</dbReference>
<feature type="domain" description="Secretin/TonB short N-terminal" evidence="9">
    <location>
        <begin position="38"/>
        <end position="89"/>
    </location>
</feature>
<keyword evidence="7" id="KW-0812">Transmembrane</keyword>
<keyword evidence="7" id="KW-1134">Transmembrane beta strand</keyword>
<comment type="caution">
    <text evidence="10">The sequence shown here is derived from an EMBL/GenBank/DDBJ whole genome shotgun (WGS) entry which is preliminary data.</text>
</comment>
<reference evidence="10 11" key="1">
    <citation type="submission" date="2021-01" db="EMBL/GenBank/DDBJ databases">
        <title>C459-1 draft genome sequence.</title>
        <authorList>
            <person name="Zhang X.-F."/>
        </authorList>
    </citation>
    <scope>NUCLEOTIDE SEQUENCE [LARGE SCALE GENOMIC DNA]</scope>
    <source>
        <strain evidence="11">C459-1</strain>
    </source>
</reference>
<keyword evidence="6 7" id="KW-0998">Cell outer membrane</keyword>
<dbReference type="Proteomes" id="UP000625283">
    <property type="component" value="Unassembled WGS sequence"/>
</dbReference>
<keyword evidence="3" id="KW-0732">Signal</keyword>
<evidence type="ECO:0000256" key="4">
    <source>
        <dbReference type="ARBA" id="ARBA00023004"/>
    </source>
</evidence>
<keyword evidence="4" id="KW-0408">Iron</keyword>
<evidence type="ECO:0000256" key="7">
    <source>
        <dbReference type="PROSITE-ProRule" id="PRU01360"/>
    </source>
</evidence>